<proteinExistence type="predicted"/>
<name>A0A9W8A5Z8_9FUNG</name>
<dbReference type="Pfam" id="PF20263">
    <property type="entry name" value="LYRM2-like"/>
    <property type="match status" value="1"/>
</dbReference>
<dbReference type="InterPro" id="IPR046896">
    <property type="entry name" value="Cup1-like_N"/>
</dbReference>
<gene>
    <name evidence="2" type="ORF">H4219_001406</name>
</gene>
<dbReference type="EMBL" id="JANBPU010000015">
    <property type="protein sequence ID" value="KAJ1920293.1"/>
    <property type="molecule type" value="Genomic_DNA"/>
</dbReference>
<feature type="domain" description="LYR motif-containing protein Cup1-like N-terminal" evidence="1">
    <location>
        <begin position="2"/>
        <end position="76"/>
    </location>
</feature>
<dbReference type="AlphaFoldDB" id="A0A9W8A5Z8"/>
<accession>A0A9W8A5Z8</accession>
<dbReference type="OrthoDB" id="2571149at2759"/>
<protein>
    <recommendedName>
        <fullName evidence="1">LYR motif-containing protein Cup1-like N-terminal domain-containing protein</fullName>
    </recommendedName>
</protein>
<dbReference type="Proteomes" id="UP001150538">
    <property type="component" value="Unassembled WGS sequence"/>
</dbReference>
<keyword evidence="3" id="KW-1185">Reference proteome</keyword>
<sequence>MLRLTKLFHDDVHRVYLKSWIRERFRDSRRITSPKTSSERINEAKEVRSTMKQAIEGDHKKLKYIDDLAYGRRGRIAMIIGEIKQYKNMKKPCRYLKDMRSLTSIKHDSHPAYAIPFDQRIFKPDPKILQLTPEFIKEQRIKNAKRIDPKDLVIHKVVTTYGFWFYRIKGRKQPNWLGKKIKELNRQYDKRTKHYKLMEEYLEEMAEEERFLNHLGVDDHGYSKYTILK</sequence>
<organism evidence="2 3">
    <name type="scientific">Mycoemilia scoparia</name>
    <dbReference type="NCBI Taxonomy" id="417184"/>
    <lineage>
        <taxon>Eukaryota</taxon>
        <taxon>Fungi</taxon>
        <taxon>Fungi incertae sedis</taxon>
        <taxon>Zoopagomycota</taxon>
        <taxon>Kickxellomycotina</taxon>
        <taxon>Kickxellomycetes</taxon>
        <taxon>Kickxellales</taxon>
        <taxon>Kickxellaceae</taxon>
        <taxon>Mycoemilia</taxon>
    </lineage>
</organism>
<evidence type="ECO:0000313" key="2">
    <source>
        <dbReference type="EMBL" id="KAJ1920293.1"/>
    </source>
</evidence>
<comment type="caution">
    <text evidence="2">The sequence shown here is derived from an EMBL/GenBank/DDBJ whole genome shotgun (WGS) entry which is preliminary data.</text>
</comment>
<evidence type="ECO:0000313" key="3">
    <source>
        <dbReference type="Proteomes" id="UP001150538"/>
    </source>
</evidence>
<reference evidence="2" key="1">
    <citation type="submission" date="2022-07" db="EMBL/GenBank/DDBJ databases">
        <title>Phylogenomic reconstructions and comparative analyses of Kickxellomycotina fungi.</title>
        <authorList>
            <person name="Reynolds N.K."/>
            <person name="Stajich J.E."/>
            <person name="Barry K."/>
            <person name="Grigoriev I.V."/>
            <person name="Crous P."/>
            <person name="Smith M.E."/>
        </authorList>
    </citation>
    <scope>NUCLEOTIDE SEQUENCE</scope>
    <source>
        <strain evidence="2">NBRC 100468</strain>
    </source>
</reference>
<evidence type="ECO:0000259" key="1">
    <source>
        <dbReference type="Pfam" id="PF20263"/>
    </source>
</evidence>